<keyword evidence="1" id="KW-1277">Toxin-antitoxin system</keyword>
<proteinExistence type="predicted"/>
<dbReference type="InterPro" id="IPR007712">
    <property type="entry name" value="RelE/ParE_toxin"/>
</dbReference>
<name>A0ABM6FE36_9BURK</name>
<dbReference type="RefSeq" id="WP_071072650.1">
    <property type="nucleotide sequence ID" value="NZ_CP017755.1"/>
</dbReference>
<dbReference type="Gene3D" id="3.30.2310.20">
    <property type="entry name" value="RelE-like"/>
    <property type="match status" value="1"/>
</dbReference>
<dbReference type="InterPro" id="IPR035093">
    <property type="entry name" value="RelE/ParE_toxin_dom_sf"/>
</dbReference>
<evidence type="ECO:0000313" key="3">
    <source>
        <dbReference type="Proteomes" id="UP000177515"/>
    </source>
</evidence>
<protein>
    <submittedName>
        <fullName evidence="2">Stab protein</fullName>
    </submittedName>
</protein>
<gene>
    <name evidence="2" type="ORF">BKK80_31135</name>
</gene>
<dbReference type="Pfam" id="PF05016">
    <property type="entry name" value="ParE_toxin"/>
    <property type="match status" value="1"/>
</dbReference>
<reference evidence="2 3" key="1">
    <citation type="submission" date="2016-10" db="EMBL/GenBank/DDBJ databases">
        <title>Complete genome sequences of three Cupriavidus strains isolated from various Malaysian environments.</title>
        <authorList>
            <person name="Abdullah A.A.-A."/>
            <person name="Shafie N.A.H."/>
            <person name="Lau N.S."/>
        </authorList>
    </citation>
    <scope>NUCLEOTIDE SEQUENCE [LARGE SCALE GENOMIC DNA]</scope>
    <source>
        <strain evidence="2 3">USMAA1020</strain>
    </source>
</reference>
<evidence type="ECO:0000256" key="1">
    <source>
        <dbReference type="ARBA" id="ARBA00022649"/>
    </source>
</evidence>
<sequence length="96" mass="10858">MKVVLRTQSYRDDLDEIEAYIAQGNPRAGATLWPHIDDQVARRADPLFPRRPGRVAGTRELVAHENYLVILEENEMIVTALAVLHARQRYPGPPAT</sequence>
<dbReference type="EMBL" id="CP017755">
    <property type="protein sequence ID" value="AOZ10103.1"/>
    <property type="molecule type" value="Genomic_DNA"/>
</dbReference>
<dbReference type="Proteomes" id="UP000177515">
    <property type="component" value="Chromosome 2"/>
</dbReference>
<keyword evidence="3" id="KW-1185">Reference proteome</keyword>
<organism evidence="2 3">
    <name type="scientific">Cupriavidus malaysiensis</name>
    <dbReference type="NCBI Taxonomy" id="367825"/>
    <lineage>
        <taxon>Bacteria</taxon>
        <taxon>Pseudomonadati</taxon>
        <taxon>Pseudomonadota</taxon>
        <taxon>Betaproteobacteria</taxon>
        <taxon>Burkholderiales</taxon>
        <taxon>Burkholderiaceae</taxon>
        <taxon>Cupriavidus</taxon>
    </lineage>
</organism>
<evidence type="ECO:0000313" key="2">
    <source>
        <dbReference type="EMBL" id="AOZ10103.1"/>
    </source>
</evidence>
<accession>A0ABM6FE36</accession>